<dbReference type="SUPFAM" id="SSF51556">
    <property type="entry name" value="Metallo-dependent hydrolases"/>
    <property type="match status" value="1"/>
</dbReference>
<feature type="non-terminal residue" evidence="1">
    <location>
        <position position="1"/>
    </location>
</feature>
<feature type="non-terminal residue" evidence="1">
    <location>
        <position position="250"/>
    </location>
</feature>
<accession>X1UDM4</accession>
<reference evidence="1" key="1">
    <citation type="journal article" date="2014" name="Front. Microbiol.">
        <title>High frequency of phylogenetically diverse reductive dehalogenase-homologous genes in deep subseafloor sedimentary metagenomes.</title>
        <authorList>
            <person name="Kawai M."/>
            <person name="Futagami T."/>
            <person name="Toyoda A."/>
            <person name="Takaki Y."/>
            <person name="Nishi S."/>
            <person name="Hori S."/>
            <person name="Arai W."/>
            <person name="Tsubouchi T."/>
            <person name="Morono Y."/>
            <person name="Uchiyama I."/>
            <person name="Ito T."/>
            <person name="Fujiyama A."/>
            <person name="Inagaki F."/>
            <person name="Takami H."/>
        </authorList>
    </citation>
    <scope>NUCLEOTIDE SEQUENCE</scope>
    <source>
        <strain evidence="1">Expedition CK06-06</strain>
    </source>
</reference>
<dbReference type="GO" id="GO:0016812">
    <property type="term" value="F:hydrolase activity, acting on carbon-nitrogen (but not peptide) bonds, in cyclic amides"/>
    <property type="evidence" value="ECO:0007669"/>
    <property type="project" value="TreeGrafter"/>
</dbReference>
<name>X1UDM4_9ZZZZ</name>
<comment type="caution">
    <text evidence="1">The sequence shown here is derived from an EMBL/GenBank/DDBJ whole genome shotgun (WGS) entry which is preliminary data.</text>
</comment>
<dbReference type="SUPFAM" id="SSF51338">
    <property type="entry name" value="Composite domain of metallo-dependent hydrolases"/>
    <property type="match status" value="1"/>
</dbReference>
<gene>
    <name evidence="1" type="ORF">S12H4_48193</name>
</gene>
<protein>
    <recommendedName>
        <fullName evidence="2">Amidohydrolase-related domain-containing protein</fullName>
    </recommendedName>
</protein>
<dbReference type="GO" id="GO:0005829">
    <property type="term" value="C:cytosol"/>
    <property type="evidence" value="ECO:0007669"/>
    <property type="project" value="TreeGrafter"/>
</dbReference>
<dbReference type="PANTHER" id="PTHR11647:SF1">
    <property type="entry name" value="COLLAPSIN RESPONSE MEDIATOR PROTEIN"/>
    <property type="match status" value="1"/>
</dbReference>
<sequence length="250" mass="26974">AILIKDDKIEAVGKKGDIKVDNLETVIDAQDMVVVPGFIDPHIHNTFDDYAPMRGTIGGYEDALLGGTTTMISEGEQGPGYPRFFDDSIGCKATAILGHRIFKNYRPGGALKFHGGALVLVSGLTENDFREMSEAGVWLVAEIGGGGLSKPEDIKSMVEWARKYNFFISMHLAPPSIPGSSSVTADDILRIQPDKVAHSNGGSTAVSLEDVDKLICDSDLALEMVVNGNPRVMKIMVDKLVKEDGLKRIV</sequence>
<dbReference type="InterPro" id="IPR011059">
    <property type="entry name" value="Metal-dep_hydrolase_composite"/>
</dbReference>
<dbReference type="InterPro" id="IPR032466">
    <property type="entry name" value="Metal_Hydrolase"/>
</dbReference>
<evidence type="ECO:0000313" key="1">
    <source>
        <dbReference type="EMBL" id="GAJ15623.1"/>
    </source>
</evidence>
<dbReference type="InterPro" id="IPR050378">
    <property type="entry name" value="Metallo-dep_Hydrolases_sf"/>
</dbReference>
<dbReference type="AlphaFoldDB" id="X1UDM4"/>
<proteinExistence type="predicted"/>
<organism evidence="1">
    <name type="scientific">marine sediment metagenome</name>
    <dbReference type="NCBI Taxonomy" id="412755"/>
    <lineage>
        <taxon>unclassified sequences</taxon>
        <taxon>metagenomes</taxon>
        <taxon>ecological metagenomes</taxon>
    </lineage>
</organism>
<evidence type="ECO:0008006" key="2">
    <source>
        <dbReference type="Google" id="ProtNLM"/>
    </source>
</evidence>
<dbReference type="PANTHER" id="PTHR11647">
    <property type="entry name" value="HYDRANTOINASE/DIHYDROPYRIMIDINASE FAMILY MEMBER"/>
    <property type="match status" value="1"/>
</dbReference>
<dbReference type="Gene3D" id="3.20.20.140">
    <property type="entry name" value="Metal-dependent hydrolases"/>
    <property type="match status" value="1"/>
</dbReference>
<dbReference type="EMBL" id="BARW01030088">
    <property type="protein sequence ID" value="GAJ15623.1"/>
    <property type="molecule type" value="Genomic_DNA"/>
</dbReference>